<dbReference type="SUPFAM" id="SSF57424">
    <property type="entry name" value="LDL receptor-like module"/>
    <property type="match status" value="1"/>
</dbReference>
<dbReference type="FunFam" id="4.10.400.10:FF:000148">
    <property type="entry name" value="low-density lipoprotein receptor-related protein 1B"/>
    <property type="match status" value="1"/>
</dbReference>
<reference evidence="3 4" key="1">
    <citation type="submission" date="2013-11" db="EMBL/GenBank/DDBJ databases">
        <title>The Damaraland mole rat (Fukomys damarensis) genome and evolution of African mole rats.</title>
        <authorList>
            <person name="Gladyshev V.N."/>
            <person name="Fang X."/>
        </authorList>
    </citation>
    <scope>NUCLEOTIDE SEQUENCE [LARGE SCALE GENOMIC DNA]</scope>
    <source>
        <tissue evidence="3">Liver</tissue>
    </source>
</reference>
<dbReference type="CDD" id="cd00112">
    <property type="entry name" value="LDLa"/>
    <property type="match status" value="1"/>
</dbReference>
<protein>
    <submittedName>
        <fullName evidence="3">Low-density lipoprotein receptor-related protein 1B</fullName>
    </submittedName>
</protein>
<dbReference type="SMART" id="SM00192">
    <property type="entry name" value="LDLa"/>
    <property type="match status" value="1"/>
</dbReference>
<dbReference type="Pfam" id="PF00057">
    <property type="entry name" value="Ldl_recept_a"/>
    <property type="match status" value="1"/>
</dbReference>
<evidence type="ECO:0000313" key="3">
    <source>
        <dbReference type="EMBL" id="KFO21543.1"/>
    </source>
</evidence>
<sequence>MRTKTCHIKVQDPNEDCNCTVLYCTVYLKSTNRLNEKKGPEDVEIKCSLNHIACLGTDTCIHLSQLCNGVLDCSDGYDEGAHCHEIFAICRREAKGLLDDYNYKQKQQ</sequence>
<dbReference type="InterPro" id="IPR036055">
    <property type="entry name" value="LDL_receptor-like_sf"/>
</dbReference>
<keyword evidence="4" id="KW-1185">Reference proteome</keyword>
<dbReference type="EMBL" id="KN124371">
    <property type="protein sequence ID" value="KFO21543.1"/>
    <property type="molecule type" value="Genomic_DNA"/>
</dbReference>
<evidence type="ECO:0000313" key="4">
    <source>
        <dbReference type="Proteomes" id="UP000028990"/>
    </source>
</evidence>
<dbReference type="AlphaFoldDB" id="A0A091CU74"/>
<name>A0A091CU74_FUKDA</name>
<dbReference type="Gene3D" id="4.10.400.10">
    <property type="entry name" value="Low-density Lipoprotein Receptor"/>
    <property type="match status" value="1"/>
</dbReference>
<gene>
    <name evidence="3" type="ORF">H920_17069</name>
</gene>
<keyword evidence="1" id="KW-1015">Disulfide bond</keyword>
<proteinExistence type="predicted"/>
<accession>A0A091CU74</accession>
<evidence type="ECO:0000256" key="2">
    <source>
        <dbReference type="PROSITE-ProRule" id="PRU00124"/>
    </source>
</evidence>
<dbReference type="InterPro" id="IPR002172">
    <property type="entry name" value="LDrepeatLR_classA_rpt"/>
</dbReference>
<dbReference type="PROSITE" id="PS50068">
    <property type="entry name" value="LDLRA_2"/>
    <property type="match status" value="1"/>
</dbReference>
<keyword evidence="3" id="KW-0449">Lipoprotein</keyword>
<organism evidence="3 4">
    <name type="scientific">Fukomys damarensis</name>
    <name type="common">Damaraland mole rat</name>
    <name type="synonym">Cryptomys damarensis</name>
    <dbReference type="NCBI Taxonomy" id="885580"/>
    <lineage>
        <taxon>Eukaryota</taxon>
        <taxon>Metazoa</taxon>
        <taxon>Chordata</taxon>
        <taxon>Craniata</taxon>
        <taxon>Vertebrata</taxon>
        <taxon>Euteleostomi</taxon>
        <taxon>Mammalia</taxon>
        <taxon>Eutheria</taxon>
        <taxon>Euarchontoglires</taxon>
        <taxon>Glires</taxon>
        <taxon>Rodentia</taxon>
        <taxon>Hystricomorpha</taxon>
        <taxon>Bathyergidae</taxon>
        <taxon>Fukomys</taxon>
    </lineage>
</organism>
<dbReference type="Proteomes" id="UP000028990">
    <property type="component" value="Unassembled WGS sequence"/>
</dbReference>
<keyword evidence="3" id="KW-0675">Receptor</keyword>
<evidence type="ECO:0000256" key="1">
    <source>
        <dbReference type="ARBA" id="ARBA00023157"/>
    </source>
</evidence>
<comment type="caution">
    <text evidence="2">Lacks conserved residue(s) required for the propagation of feature annotation.</text>
</comment>